<name>F0X215_9STRA</name>
<accession>F0X215</accession>
<reference evidence="2" key="1">
    <citation type="journal article" date="2011" name="PLoS Biol.">
        <title>Gene gain and loss during evolution of obligate parasitism in the white rust pathogen of Arabidopsis thaliana.</title>
        <authorList>
            <person name="Kemen E."/>
            <person name="Gardiner A."/>
            <person name="Schultz-Larsen T."/>
            <person name="Kemen A.C."/>
            <person name="Balmuth A.L."/>
            <person name="Robert-Seilaniantz A."/>
            <person name="Bailey K."/>
            <person name="Holub E."/>
            <person name="Studholme D.J."/>
            <person name="Maclean D."/>
            <person name="Jones J.D."/>
        </authorList>
    </citation>
    <scope>NUCLEOTIDE SEQUENCE</scope>
</reference>
<gene>
    <name evidence="2" type="primary">AlNc14C785G12507</name>
    <name evidence="2" type="ORF">ALNC14_140200</name>
</gene>
<reference evidence="2" key="2">
    <citation type="submission" date="2011-02" db="EMBL/GenBank/DDBJ databases">
        <authorList>
            <person name="MacLean D."/>
        </authorList>
    </citation>
    <scope>NUCLEOTIDE SEQUENCE</scope>
</reference>
<evidence type="ECO:0000313" key="2">
    <source>
        <dbReference type="EMBL" id="CCA27876.1"/>
    </source>
</evidence>
<dbReference type="InterPro" id="IPR004875">
    <property type="entry name" value="DDE_SF_endonuclease_dom"/>
</dbReference>
<proteinExistence type="predicted"/>
<dbReference type="HOGENOM" id="CLU_1216639_0_0_1"/>
<organism evidence="2">
    <name type="scientific">Albugo laibachii Nc14</name>
    <dbReference type="NCBI Taxonomy" id="890382"/>
    <lineage>
        <taxon>Eukaryota</taxon>
        <taxon>Sar</taxon>
        <taxon>Stramenopiles</taxon>
        <taxon>Oomycota</taxon>
        <taxon>Peronosporomycetes</taxon>
        <taxon>Albuginales</taxon>
        <taxon>Albuginaceae</taxon>
        <taxon>Albugo</taxon>
    </lineage>
</organism>
<dbReference type="GO" id="GO:0003676">
    <property type="term" value="F:nucleic acid binding"/>
    <property type="evidence" value="ECO:0007669"/>
    <property type="project" value="InterPro"/>
</dbReference>
<dbReference type="Pfam" id="PF03184">
    <property type="entry name" value="DDE_1"/>
    <property type="match status" value="1"/>
</dbReference>
<evidence type="ECO:0000259" key="1">
    <source>
        <dbReference type="Pfam" id="PF03184"/>
    </source>
</evidence>
<dbReference type="AlphaFoldDB" id="F0X215"/>
<protein>
    <submittedName>
        <fullName evidence="2">Uncharacterized protein AlNc14C785G12507</fullName>
    </submittedName>
</protein>
<dbReference type="EMBL" id="FR824717">
    <property type="protein sequence ID" value="CCA27876.1"/>
    <property type="molecule type" value="Genomic_DNA"/>
</dbReference>
<feature type="domain" description="DDE-1" evidence="1">
    <location>
        <begin position="130"/>
        <end position="190"/>
    </location>
</feature>
<sequence length="228" mass="25512">MPSTSTSAHPVHLRLGKEMEDTLVGLYDAGIPTRSIQTCLRKDHELILAKNKLKNVRQASSNKALDGRTPMDALVEKFCGLEFDVEAIVNEYDGCIRQLLFAHPSSTEMARSHNDVFLVDATYKTNAFGFNERMKSEGRHVLLLLDNVSSHRVTAPLSNVTVQMLPPTRRLSSQPQDAGIIQSFKSHLEQLNTRYNVGKFDELLDKVAEVGNENVETQIESLYTVDVI</sequence>